<keyword evidence="1" id="KW-0812">Transmembrane</keyword>
<dbReference type="OrthoDB" id="5145586at2"/>
<keyword evidence="1" id="KW-0472">Membrane</keyword>
<keyword evidence="4" id="KW-1185">Reference proteome</keyword>
<proteinExistence type="predicted"/>
<reference evidence="3" key="1">
    <citation type="submission" date="2015-04" db="EMBL/GenBank/DDBJ databases">
        <title>Complete genome sequence of Microbacterium chocolatum SIT 101, a bacterium enantioselectively hydrolyzing mesomeric diesters.</title>
        <authorList>
            <person name="Li X."/>
            <person name="Xu Y."/>
        </authorList>
    </citation>
    <scope>NUCLEOTIDE SEQUENCE [LARGE SCALE GENOMIC DNA]</scope>
    <source>
        <strain evidence="3">SIT 101</strain>
    </source>
</reference>
<sequence length="120" mass="12830">MTDQASLRDRAVQRLKAKRHFWSALVTWLALSAMFIVMWAVTGMGGFWPIWPIAGIAIGVVATGIRAFGPVSTGPSERISKPRCAACPDFSVGVHTARCSNLARGGCRGASNRRRAATSA</sequence>
<feature type="transmembrane region" description="Helical" evidence="1">
    <location>
        <begin position="47"/>
        <end position="68"/>
    </location>
</feature>
<evidence type="ECO:0000313" key="4">
    <source>
        <dbReference type="Proteomes" id="UP000037737"/>
    </source>
</evidence>
<name>A0A0M8MQB5_9MICO</name>
<dbReference type="Pfam" id="PF13239">
    <property type="entry name" value="2TM"/>
    <property type="match status" value="1"/>
</dbReference>
<dbReference type="EMBL" id="LAVO01000001">
    <property type="protein sequence ID" value="KOS12164.1"/>
    <property type="molecule type" value="Genomic_DNA"/>
</dbReference>
<dbReference type="AlphaFoldDB" id="A0A0M8MQB5"/>
<dbReference type="Proteomes" id="UP000037737">
    <property type="component" value="Unassembled WGS sequence"/>
</dbReference>
<accession>A0A0M8MQB5</accession>
<feature type="domain" description="2TM" evidence="2">
    <location>
        <begin position="10"/>
        <end position="70"/>
    </location>
</feature>
<dbReference type="KEGG" id="mcw:A8L33_04380"/>
<gene>
    <name evidence="3" type="ORF">XI38_01905</name>
</gene>
<dbReference type="PATRIC" id="fig|84292.3.peg.398"/>
<evidence type="ECO:0000256" key="1">
    <source>
        <dbReference type="SAM" id="Phobius"/>
    </source>
</evidence>
<evidence type="ECO:0000313" key="3">
    <source>
        <dbReference type="EMBL" id="KOS12164.1"/>
    </source>
</evidence>
<feature type="transmembrane region" description="Helical" evidence="1">
    <location>
        <begin position="21"/>
        <end position="41"/>
    </location>
</feature>
<evidence type="ECO:0000259" key="2">
    <source>
        <dbReference type="Pfam" id="PF13239"/>
    </source>
</evidence>
<dbReference type="InterPro" id="IPR025698">
    <property type="entry name" value="2TM_dom"/>
</dbReference>
<keyword evidence="1" id="KW-1133">Transmembrane helix</keyword>
<organism evidence="3 4">
    <name type="scientific">Microbacterium aurantiacum</name>
    <dbReference type="NCBI Taxonomy" id="162393"/>
    <lineage>
        <taxon>Bacteria</taxon>
        <taxon>Bacillati</taxon>
        <taxon>Actinomycetota</taxon>
        <taxon>Actinomycetes</taxon>
        <taxon>Micrococcales</taxon>
        <taxon>Microbacteriaceae</taxon>
        <taxon>Microbacterium</taxon>
    </lineage>
</organism>
<protein>
    <recommendedName>
        <fullName evidence="2">2TM domain-containing protein</fullName>
    </recommendedName>
</protein>
<comment type="caution">
    <text evidence="3">The sequence shown here is derived from an EMBL/GenBank/DDBJ whole genome shotgun (WGS) entry which is preliminary data.</text>
</comment>